<dbReference type="AlphaFoldDB" id="A0A1N7IY95"/>
<keyword evidence="3" id="KW-1185">Reference proteome</keyword>
<name>A0A1N7IY95_9GAMM</name>
<evidence type="ECO:0000256" key="1">
    <source>
        <dbReference type="SAM" id="SignalP"/>
    </source>
</evidence>
<dbReference type="STRING" id="484498.SAMN05421686_101127"/>
<dbReference type="Proteomes" id="UP000185639">
    <property type="component" value="Unassembled WGS sequence"/>
</dbReference>
<dbReference type="OrthoDB" id="7058248at2"/>
<proteinExistence type="predicted"/>
<organism evidence="2 3">
    <name type="scientific">Thalassolituus maritimus</name>
    <dbReference type="NCBI Taxonomy" id="484498"/>
    <lineage>
        <taxon>Bacteria</taxon>
        <taxon>Pseudomonadati</taxon>
        <taxon>Pseudomonadota</taxon>
        <taxon>Gammaproteobacteria</taxon>
        <taxon>Oceanospirillales</taxon>
        <taxon>Oceanospirillaceae</taxon>
        <taxon>Thalassolituus</taxon>
    </lineage>
</organism>
<sequence>MNKAKTALATFLIAGVISAPVMAKDLHILIDASQSNPMLIDTAFNKRAAAFAVQSITQLKQHDTVRLQTFGSLQSADNFEVKALQVSRHNHRKISAAVAAYLVSLPQKLHPQGSTNVLAWFNRNPVDCSKDKHTILIITDGIEASEYVNPNHLLSGKQALPAPSEFVNIRGCEVFMFGVGAGRLDQETMRLRKAWAEYFKQAGARFSAVPL</sequence>
<dbReference type="InterPro" id="IPR036465">
    <property type="entry name" value="vWFA_dom_sf"/>
</dbReference>
<evidence type="ECO:0000313" key="3">
    <source>
        <dbReference type="Proteomes" id="UP000185639"/>
    </source>
</evidence>
<dbReference type="RefSeq" id="WP_076513361.1">
    <property type="nucleotide sequence ID" value="NZ_FTOH01000001.1"/>
</dbReference>
<evidence type="ECO:0008006" key="4">
    <source>
        <dbReference type="Google" id="ProtNLM"/>
    </source>
</evidence>
<feature type="chain" id="PRO_5009942890" description="VWFA domain-containing protein" evidence="1">
    <location>
        <begin position="24"/>
        <end position="211"/>
    </location>
</feature>
<reference evidence="3" key="1">
    <citation type="submission" date="2017-01" db="EMBL/GenBank/DDBJ databases">
        <authorList>
            <person name="Varghese N."/>
            <person name="Submissions S."/>
        </authorList>
    </citation>
    <scope>NUCLEOTIDE SEQUENCE [LARGE SCALE GENOMIC DNA]</scope>
    <source>
        <strain evidence="3">DSM 24913</strain>
    </source>
</reference>
<dbReference type="SUPFAM" id="SSF53300">
    <property type="entry name" value="vWA-like"/>
    <property type="match status" value="1"/>
</dbReference>
<feature type="signal peptide" evidence="1">
    <location>
        <begin position="1"/>
        <end position="23"/>
    </location>
</feature>
<evidence type="ECO:0000313" key="2">
    <source>
        <dbReference type="EMBL" id="SIS41956.1"/>
    </source>
</evidence>
<dbReference type="EMBL" id="FTOH01000001">
    <property type="protein sequence ID" value="SIS41956.1"/>
    <property type="molecule type" value="Genomic_DNA"/>
</dbReference>
<gene>
    <name evidence="2" type="ORF">SAMN05421686_101127</name>
</gene>
<keyword evidence="1" id="KW-0732">Signal</keyword>
<accession>A0A1N7IY95</accession>
<protein>
    <recommendedName>
        <fullName evidence="4">VWFA domain-containing protein</fullName>
    </recommendedName>
</protein>